<feature type="signal peptide" evidence="1">
    <location>
        <begin position="1"/>
        <end position="23"/>
    </location>
</feature>
<keyword evidence="3" id="KW-1185">Reference proteome</keyword>
<feature type="chain" id="PRO_5046092355" description="Copper amine oxidase N-terminal domain-containing protein" evidence="1">
    <location>
        <begin position="24"/>
        <end position="58"/>
    </location>
</feature>
<gene>
    <name evidence="2" type="ORF">SAMN05421578_104452</name>
</gene>
<evidence type="ECO:0000313" key="3">
    <source>
        <dbReference type="Proteomes" id="UP000186666"/>
    </source>
</evidence>
<name>A0ABY1JW33_9BACL</name>
<dbReference type="Proteomes" id="UP000186666">
    <property type="component" value="Unassembled WGS sequence"/>
</dbReference>
<organism evidence="2 3">
    <name type="scientific">Paenibacillus macquariensis</name>
    <dbReference type="NCBI Taxonomy" id="948756"/>
    <lineage>
        <taxon>Bacteria</taxon>
        <taxon>Bacillati</taxon>
        <taxon>Bacillota</taxon>
        <taxon>Bacilli</taxon>
        <taxon>Bacillales</taxon>
        <taxon>Paenibacillaceae</taxon>
        <taxon>Paenibacillus</taxon>
    </lineage>
</organism>
<evidence type="ECO:0000256" key="1">
    <source>
        <dbReference type="SAM" id="SignalP"/>
    </source>
</evidence>
<dbReference type="EMBL" id="FTNK01000004">
    <property type="protein sequence ID" value="SIQ87827.1"/>
    <property type="molecule type" value="Genomic_DNA"/>
</dbReference>
<comment type="caution">
    <text evidence="2">The sequence shown here is derived from an EMBL/GenBank/DDBJ whole genome shotgun (WGS) entry which is preliminary data.</text>
</comment>
<evidence type="ECO:0000313" key="2">
    <source>
        <dbReference type="EMBL" id="SIQ87827.1"/>
    </source>
</evidence>
<accession>A0ABY1JW33</accession>
<sequence length="58" mass="6441">MKRIFSVVFLIFLLVITSLPAYAAAATNIQIKVDGVVIPSEVDPEIRNTRTMVPLRVI</sequence>
<feature type="non-terminal residue" evidence="2">
    <location>
        <position position="58"/>
    </location>
</feature>
<keyword evidence="1" id="KW-0732">Signal</keyword>
<evidence type="ECO:0008006" key="4">
    <source>
        <dbReference type="Google" id="ProtNLM"/>
    </source>
</evidence>
<proteinExistence type="predicted"/>
<reference evidence="2 3" key="1">
    <citation type="submission" date="2017-01" db="EMBL/GenBank/DDBJ databases">
        <authorList>
            <person name="Varghese N."/>
            <person name="Submissions S."/>
        </authorList>
    </citation>
    <scope>NUCLEOTIDE SEQUENCE [LARGE SCALE GENOMIC DNA]</scope>
    <source>
        <strain evidence="2 3">ATCC 23464</strain>
    </source>
</reference>
<protein>
    <recommendedName>
        <fullName evidence="4">Copper amine oxidase N-terminal domain-containing protein</fullName>
    </recommendedName>
</protein>